<gene>
    <name evidence="3" type="ORF">I4X03_007690</name>
</gene>
<evidence type="ECO:0000313" key="4">
    <source>
        <dbReference type="Proteomes" id="UP000809349"/>
    </source>
</evidence>
<comment type="caution">
    <text evidence="3">The sequence shown here is derived from an EMBL/GenBank/DDBJ whole genome shotgun (WGS) entry which is preliminary data.</text>
</comment>
<feature type="region of interest" description="Disordered" evidence="1">
    <location>
        <begin position="119"/>
        <end position="143"/>
    </location>
</feature>
<evidence type="ECO:0000256" key="1">
    <source>
        <dbReference type="SAM" id="MobiDB-lite"/>
    </source>
</evidence>
<evidence type="ECO:0000313" key="3">
    <source>
        <dbReference type="EMBL" id="MBZ2207140.1"/>
    </source>
</evidence>
<protein>
    <recommendedName>
        <fullName evidence="2">Large polyvalent protein-associated domain-containing protein</fullName>
    </recommendedName>
</protein>
<accession>A0ABS7SMU0</accession>
<feature type="region of interest" description="Disordered" evidence="1">
    <location>
        <begin position="346"/>
        <end position="365"/>
    </location>
</feature>
<dbReference type="Pfam" id="PF18821">
    <property type="entry name" value="LPD7"/>
    <property type="match status" value="1"/>
</dbReference>
<feature type="domain" description="Large polyvalent protein-associated" evidence="2">
    <location>
        <begin position="433"/>
        <end position="527"/>
    </location>
</feature>
<feature type="compositionally biased region" description="Polar residues" evidence="1">
    <location>
        <begin position="222"/>
        <end position="232"/>
    </location>
</feature>
<feature type="region of interest" description="Disordered" evidence="1">
    <location>
        <begin position="222"/>
        <end position="249"/>
    </location>
</feature>
<proteinExistence type="predicted"/>
<feature type="region of interest" description="Disordered" evidence="1">
    <location>
        <begin position="538"/>
        <end position="565"/>
    </location>
</feature>
<dbReference type="EMBL" id="JAFBIL020000003">
    <property type="protein sequence ID" value="MBZ2207140.1"/>
    <property type="molecule type" value="Genomic_DNA"/>
</dbReference>
<sequence>MAQATPDQQRFLLDDRIVTQVRYALTYERAAEPGAAKDQRSAIATADLRFYRGRKEVAAFSGLTAPEVDTLVGQANRQKMEQGIGRGKRNQPEHGIAGKLEGADLISVQSHSTSVAAKARNKAAASTRGTDKAPVPTAMPATPDPVARADESAGYQLKHYDEFGPVVREHDDLNDAIAAFRLSELASMPALVRGQTSLMDRDPDSGQLRFHDDAVRAAFEQHAQQDSKTMSPSAAIDEPATPAATSAMSSADRERLSALVIRMQAALDQQQARSFTDTSNWVRQDAEALQEISAERRHLARMVMVTAARRHPDYRAALSRQHPDAALEVESDIHAAELDERLQSLKREPATATAGAQPRQTRQPGMEINSIARDDARVQQASPADKARARPTRGVGRQVDLDKLKHRLPPALAAVATNVPEPADKPTLRIPREIEEAYLRVGNKFHYPQKPTLQAFEDKGTRLETKSSSARIVSDLVKIASAREWDGIRVNGSDAFRQKVWLEATLQGIAVKGYRPSEVDLALLAQRDRRTLANSVERDAARAQAQAQTARGLAPDHHGKDTAHEDQVKARLAGTLLEHGKARFNFDQAEPLNYYVKLRDTAGKERTTWGVGLESAIKDSQARIGQHIELTNLGKQPVSVSANLRDDAGKVIGKQTRAAHRNQWEIKADSFRSEEPRQAMKAHPDLVGAYAILRAAQVVADQNFQSREDRERFMTLAKETLARQMAERQGVPAVRIREQASEVRQEHGKERTIGR</sequence>
<name>A0ABS7SMU0_9BURK</name>
<organism evidence="3 4">
    <name type="scientific">Massilia soli</name>
    <dbReference type="NCBI Taxonomy" id="2792854"/>
    <lineage>
        <taxon>Bacteria</taxon>
        <taxon>Pseudomonadati</taxon>
        <taxon>Pseudomonadota</taxon>
        <taxon>Betaproteobacteria</taxon>
        <taxon>Burkholderiales</taxon>
        <taxon>Oxalobacteraceae</taxon>
        <taxon>Telluria group</taxon>
        <taxon>Massilia</taxon>
    </lineage>
</organism>
<dbReference type="Proteomes" id="UP000809349">
    <property type="component" value="Unassembled WGS sequence"/>
</dbReference>
<dbReference type="InterPro" id="IPR040677">
    <property type="entry name" value="LPD7"/>
</dbReference>
<feature type="region of interest" description="Disordered" evidence="1">
    <location>
        <begin position="371"/>
        <end position="395"/>
    </location>
</feature>
<reference evidence="3 4" key="2">
    <citation type="submission" date="2021-08" db="EMBL/GenBank/DDBJ databases">
        <title>Massilia sp. R798.</title>
        <authorList>
            <person name="Baek J.H."/>
            <person name="Jung H.S."/>
            <person name="Kim K.R."/>
            <person name="Jeon C.O."/>
        </authorList>
    </citation>
    <scope>NUCLEOTIDE SEQUENCE [LARGE SCALE GENOMIC DNA]</scope>
    <source>
        <strain evidence="3 4">R798</strain>
    </source>
</reference>
<feature type="compositionally biased region" description="Low complexity" evidence="1">
    <location>
        <begin position="542"/>
        <end position="551"/>
    </location>
</feature>
<dbReference type="RefSeq" id="WP_223467643.1">
    <property type="nucleotide sequence ID" value="NZ_JAFBIL020000003.1"/>
</dbReference>
<feature type="compositionally biased region" description="Low complexity" evidence="1">
    <location>
        <begin position="239"/>
        <end position="249"/>
    </location>
</feature>
<keyword evidence="4" id="KW-1185">Reference proteome</keyword>
<reference evidence="3 4" key="1">
    <citation type="submission" date="2021-01" db="EMBL/GenBank/DDBJ databases">
        <authorList>
            <person name="Ruan W."/>
            <person name="Khan S.A."/>
            <person name="Jeon C.O."/>
        </authorList>
    </citation>
    <scope>NUCLEOTIDE SEQUENCE [LARGE SCALE GENOMIC DNA]</scope>
    <source>
        <strain evidence="3 4">R798</strain>
    </source>
</reference>
<evidence type="ECO:0000259" key="2">
    <source>
        <dbReference type="Pfam" id="PF18821"/>
    </source>
</evidence>
<feature type="compositionally biased region" description="Basic and acidic residues" evidence="1">
    <location>
        <begin position="554"/>
        <end position="565"/>
    </location>
</feature>